<comment type="caution">
    <text evidence="2">The sequence shown here is derived from an EMBL/GenBank/DDBJ whole genome shotgun (WGS) entry which is preliminary data.</text>
</comment>
<name>A0AA39HRN2_9BILA</name>
<feature type="compositionally biased region" description="Polar residues" evidence="1">
    <location>
        <begin position="115"/>
        <end position="127"/>
    </location>
</feature>
<reference evidence="2" key="1">
    <citation type="submission" date="2023-06" db="EMBL/GenBank/DDBJ databases">
        <title>Genomic analysis of the entomopathogenic nematode Steinernema hermaphroditum.</title>
        <authorList>
            <person name="Schwarz E.M."/>
            <person name="Heppert J.K."/>
            <person name="Baniya A."/>
            <person name="Schwartz H.T."/>
            <person name="Tan C.-H."/>
            <person name="Antoshechkin I."/>
            <person name="Sternberg P.W."/>
            <person name="Goodrich-Blair H."/>
            <person name="Dillman A.R."/>
        </authorList>
    </citation>
    <scope>NUCLEOTIDE SEQUENCE</scope>
    <source>
        <strain evidence="2">PS9179</strain>
        <tissue evidence="2">Whole animal</tissue>
    </source>
</reference>
<dbReference type="Proteomes" id="UP001175271">
    <property type="component" value="Unassembled WGS sequence"/>
</dbReference>
<evidence type="ECO:0000313" key="2">
    <source>
        <dbReference type="EMBL" id="KAK0410036.1"/>
    </source>
</evidence>
<evidence type="ECO:0000313" key="3">
    <source>
        <dbReference type="Proteomes" id="UP001175271"/>
    </source>
</evidence>
<feature type="compositionally biased region" description="Pro residues" evidence="1">
    <location>
        <begin position="175"/>
        <end position="187"/>
    </location>
</feature>
<accession>A0AA39HRN2</accession>
<dbReference type="AlphaFoldDB" id="A0AA39HRN2"/>
<sequence length="205" mass="21947">MGHHHGHHHHCDDDYDYHHRSHCDPCGPRTTYVQQYPNYPAYSTPHGPSHPMANYHATYYPPPGGYSHAGYPTGGPPPPHPGASYPPGGYPGAPPPSGEYSKPGPPPPGGAYGQQEFSKPTSSSQPSRPEPSKYPSPNMPPSGYGGPYPPPQSNISARPAEPLPYPTNQSVLFPKPGPTPHGPPKAPYPNQYPSSDKSPPPPYAE</sequence>
<feature type="compositionally biased region" description="Pro residues" evidence="1">
    <location>
        <begin position="128"/>
        <end position="140"/>
    </location>
</feature>
<organism evidence="2 3">
    <name type="scientific">Steinernema hermaphroditum</name>
    <dbReference type="NCBI Taxonomy" id="289476"/>
    <lineage>
        <taxon>Eukaryota</taxon>
        <taxon>Metazoa</taxon>
        <taxon>Ecdysozoa</taxon>
        <taxon>Nematoda</taxon>
        <taxon>Chromadorea</taxon>
        <taxon>Rhabditida</taxon>
        <taxon>Tylenchina</taxon>
        <taxon>Panagrolaimomorpha</taxon>
        <taxon>Strongyloidoidea</taxon>
        <taxon>Steinernematidae</taxon>
        <taxon>Steinernema</taxon>
    </lineage>
</organism>
<proteinExistence type="predicted"/>
<feature type="region of interest" description="Disordered" evidence="1">
    <location>
        <begin position="63"/>
        <end position="205"/>
    </location>
</feature>
<gene>
    <name evidence="2" type="ORF">QR680_004907</name>
</gene>
<keyword evidence="3" id="KW-1185">Reference proteome</keyword>
<feature type="compositionally biased region" description="Pro residues" evidence="1">
    <location>
        <begin position="88"/>
        <end position="109"/>
    </location>
</feature>
<dbReference type="EMBL" id="JAUCMV010000003">
    <property type="protein sequence ID" value="KAK0410036.1"/>
    <property type="molecule type" value="Genomic_DNA"/>
</dbReference>
<protein>
    <submittedName>
        <fullName evidence="2">Uncharacterized protein</fullName>
    </submittedName>
</protein>
<evidence type="ECO:0000256" key="1">
    <source>
        <dbReference type="SAM" id="MobiDB-lite"/>
    </source>
</evidence>